<keyword evidence="6" id="KW-0732">Signal</keyword>
<evidence type="ECO:0000256" key="5">
    <source>
        <dbReference type="ARBA" id="ARBA00022630"/>
    </source>
</evidence>
<sequence length="783" mass="88782">MAWRCYRATSRFTWKIHANFRESFISTILFVCLLFPFTTEAGLYTASDQVVVLTPDNVDSVLVNSTAALVVEFYASWCGHCIAFSPVWKSLASDIKEWKPAVDVAAIDCANQDNGPICSRFGVRGYPTLKVLQLLYSTRFPRNVRGLRHKIINKMETHAEPWPPACPPLETASRAELDNFFETNSVGHLALLFETSNSYVGRELTLDLLQYENIAVRRVLSTEDGLVAKLNVTDFPSCYLYSPSGIFTRQLEARTFYTYALQRLPGVVRAGKPLPVTSDLAKNTTEDQLRPFNRSRVYMADLESTLHYSLRMELAAHPVIKGEALSALQRYISVLAKYFPGRPVVNNLLKSVDTWLKGEKDTELSYSSLRDALDNTAEVPNAALPKGVRWVGCQGSKPHFRRYPCGMWTLFHVLTVQAEEAADKDPQEVLQAMRSYIHSFFGCQACATHFENMAQESMSHVGTLSSAVLWLWSHHNHVNNRLAGALSEDPHFPKIQWPSPELCPSCHGVKNGEHTWNQEELLTFLRSHFSSEHLLSDYLEEEAQLLSRQKERLVTRHQEQEAKRGAERRARQTQDTSVKPPPEEEEEVAKEEPAEEEAERAGGKVQMSEPPPWVKPKADVSHQPQRRPSIVGLKFRPPQEEIVDLDAFINQHYKALRAAARVSSRVKLRTLQKKEQPGAGLEQGPVLLLGMQPVEPEDLLGQHNMLQKRILTGKYTGSEEEGALEMYPHPNKRRWMSLLSVGFSRLDISLCVLLYFLSSMCLLAMYLFFKNCRRLRRAKVALP</sequence>
<keyword evidence="18" id="KW-1185">Reference proteome</keyword>
<dbReference type="SUPFAM" id="SSF69000">
    <property type="entry name" value="FAD-dependent thiol oxidase"/>
    <property type="match status" value="1"/>
</dbReference>
<dbReference type="EC" id="1.8.3.2" evidence="13"/>
<dbReference type="PANTHER" id="PTHR22897">
    <property type="entry name" value="QUIESCIN Q6-RELATED SULFHYDRYL OXIDASE"/>
    <property type="match status" value="1"/>
</dbReference>
<evidence type="ECO:0000256" key="9">
    <source>
        <dbReference type="ARBA" id="ARBA00023157"/>
    </source>
</evidence>
<evidence type="ECO:0000256" key="11">
    <source>
        <dbReference type="ARBA" id="ARBA00045804"/>
    </source>
</evidence>
<protein>
    <recommendedName>
        <fullName evidence="13">Sulfhydryl oxidase</fullName>
        <ecNumber evidence="13">1.8.3.2</ecNumber>
    </recommendedName>
</protein>
<evidence type="ECO:0000256" key="8">
    <source>
        <dbReference type="ARBA" id="ARBA00023002"/>
    </source>
</evidence>
<dbReference type="FunFam" id="1.20.120.310:FF:000001">
    <property type="entry name" value="Sulfhydryl oxidase"/>
    <property type="match status" value="1"/>
</dbReference>
<dbReference type="Pfam" id="PF18108">
    <property type="entry name" value="QSOX_Trx1"/>
    <property type="match status" value="1"/>
</dbReference>
<dbReference type="FunFam" id="3.40.30.10:FF:000073">
    <property type="entry name" value="Sulfhydryl oxidase"/>
    <property type="match status" value="1"/>
</dbReference>
<dbReference type="Proteomes" id="UP000472277">
    <property type="component" value="Chromosome 22"/>
</dbReference>
<dbReference type="PROSITE" id="PS51324">
    <property type="entry name" value="ERV_ALR"/>
    <property type="match status" value="1"/>
</dbReference>
<evidence type="ECO:0000256" key="3">
    <source>
        <dbReference type="ARBA" id="ARBA00006041"/>
    </source>
</evidence>
<dbReference type="Gene3D" id="3.40.30.10">
    <property type="entry name" value="Glutaredoxin"/>
    <property type="match status" value="2"/>
</dbReference>
<feature type="compositionally biased region" description="Basic and acidic residues" evidence="14">
    <location>
        <begin position="553"/>
        <end position="572"/>
    </location>
</feature>
<comment type="catalytic activity">
    <reaction evidence="12 13">
        <text>2 R'C(R)SH + O2 = R'C(R)S-S(R)CR' + H2O2</text>
        <dbReference type="Rhea" id="RHEA:17357"/>
        <dbReference type="ChEBI" id="CHEBI:15379"/>
        <dbReference type="ChEBI" id="CHEBI:16240"/>
        <dbReference type="ChEBI" id="CHEBI:16520"/>
        <dbReference type="ChEBI" id="CHEBI:17412"/>
        <dbReference type="EC" id="1.8.3.2"/>
    </reaction>
</comment>
<evidence type="ECO:0000256" key="2">
    <source>
        <dbReference type="ARBA" id="ARBA00004613"/>
    </source>
</evidence>
<reference evidence="17" key="2">
    <citation type="submission" date="2025-09" db="UniProtKB">
        <authorList>
            <consortium name="Ensembl"/>
        </authorList>
    </citation>
    <scope>IDENTIFICATION</scope>
</reference>
<dbReference type="PANTHER" id="PTHR22897:SF6">
    <property type="entry name" value="SULFHYDRYL OXIDASE 1"/>
    <property type="match status" value="1"/>
</dbReference>
<dbReference type="InterPro" id="IPR036774">
    <property type="entry name" value="ERV/ALR_sulphydryl_oxid_sf"/>
</dbReference>
<dbReference type="Pfam" id="PF04777">
    <property type="entry name" value="Evr1_Alr"/>
    <property type="match status" value="1"/>
</dbReference>
<dbReference type="GO" id="GO:0000139">
    <property type="term" value="C:Golgi membrane"/>
    <property type="evidence" value="ECO:0007669"/>
    <property type="project" value="TreeGrafter"/>
</dbReference>
<dbReference type="InterPro" id="IPR042568">
    <property type="entry name" value="QSOX_FAD-bd_sf"/>
</dbReference>
<feature type="domain" description="Thioredoxin" evidence="16">
    <location>
        <begin position="44"/>
        <end position="182"/>
    </location>
</feature>
<gene>
    <name evidence="17" type="primary">QSOX1</name>
    <name evidence="17" type="synonym">LOC115158401</name>
</gene>
<dbReference type="Pfam" id="PF18371">
    <property type="entry name" value="FAD_SOX"/>
    <property type="match status" value="1"/>
</dbReference>
<evidence type="ECO:0000256" key="12">
    <source>
        <dbReference type="ARBA" id="ARBA00048864"/>
    </source>
</evidence>
<name>A0A674EF46_SALTR</name>
<dbReference type="FunFam" id="3.40.30.10:FF:000080">
    <property type="entry name" value="Sulfhydryl oxidase"/>
    <property type="match status" value="1"/>
</dbReference>
<dbReference type="Ensembl" id="ENSSTUT00000114276.1">
    <property type="protein sequence ID" value="ENSSTUP00000106636.1"/>
    <property type="gene ID" value="ENSSTUG00000047496.1"/>
</dbReference>
<dbReference type="SUPFAM" id="SSF52833">
    <property type="entry name" value="Thioredoxin-like"/>
    <property type="match status" value="1"/>
</dbReference>
<dbReference type="CDD" id="cd02992">
    <property type="entry name" value="PDI_a_QSOX"/>
    <property type="match status" value="1"/>
</dbReference>
<keyword evidence="13" id="KW-0472">Membrane</keyword>
<feature type="compositionally biased region" description="Acidic residues" evidence="14">
    <location>
        <begin position="583"/>
        <end position="598"/>
    </location>
</feature>
<dbReference type="Pfam" id="PF00085">
    <property type="entry name" value="Thioredoxin"/>
    <property type="match status" value="1"/>
</dbReference>
<evidence type="ECO:0000256" key="13">
    <source>
        <dbReference type="RuleBase" id="RU371123"/>
    </source>
</evidence>
<evidence type="ECO:0000256" key="6">
    <source>
        <dbReference type="ARBA" id="ARBA00022729"/>
    </source>
</evidence>
<dbReference type="GO" id="GO:0016971">
    <property type="term" value="F:flavin-dependent sulfhydryl oxidase activity"/>
    <property type="evidence" value="ECO:0007669"/>
    <property type="project" value="InterPro"/>
</dbReference>
<dbReference type="GO" id="GO:0006457">
    <property type="term" value="P:protein folding"/>
    <property type="evidence" value="ECO:0007669"/>
    <property type="project" value="TreeGrafter"/>
</dbReference>
<dbReference type="PROSITE" id="PS51352">
    <property type="entry name" value="THIOREDOXIN_2"/>
    <property type="match status" value="1"/>
</dbReference>
<organism evidence="17 18">
    <name type="scientific">Salmo trutta</name>
    <name type="common">Brown trout</name>
    <dbReference type="NCBI Taxonomy" id="8032"/>
    <lineage>
        <taxon>Eukaryota</taxon>
        <taxon>Metazoa</taxon>
        <taxon>Chordata</taxon>
        <taxon>Craniata</taxon>
        <taxon>Vertebrata</taxon>
        <taxon>Euteleostomi</taxon>
        <taxon>Actinopterygii</taxon>
        <taxon>Neopterygii</taxon>
        <taxon>Teleostei</taxon>
        <taxon>Protacanthopterygii</taxon>
        <taxon>Salmoniformes</taxon>
        <taxon>Salmonidae</taxon>
        <taxon>Salmoninae</taxon>
        <taxon>Salmo</taxon>
    </lineage>
</organism>
<feature type="region of interest" description="Disordered" evidence="14">
    <location>
        <begin position="553"/>
        <end position="627"/>
    </location>
</feature>
<comment type="function">
    <text evidence="11">Catalyzes the oxidation of sulfhydryl groups in peptide and protein thiols to disulfides with the reduction of oxygen to hydrogen peroxide. Plays a role in disulfide bond formation in a variety of extracellular proteins. In fibroblasts, required for normal incorporation of laminin into the extracellular matrix, and thereby for normal cell-cell adhesion and cell migration.</text>
</comment>
<keyword evidence="13" id="KW-0812">Transmembrane</keyword>
<keyword evidence="9" id="KW-1015">Disulfide bond</keyword>
<comment type="similarity">
    <text evidence="3 13">Belongs to the quiescin-sulfhydryl oxidase (QSOX) family.</text>
</comment>
<keyword evidence="4" id="KW-0964">Secreted</keyword>
<evidence type="ECO:0000259" key="15">
    <source>
        <dbReference type="PROSITE" id="PS51324"/>
    </source>
</evidence>
<reference evidence="17" key="1">
    <citation type="submission" date="2025-08" db="UniProtKB">
        <authorList>
            <consortium name="Ensembl"/>
        </authorList>
    </citation>
    <scope>IDENTIFICATION</scope>
</reference>
<comment type="cofactor">
    <cofactor evidence="1 13">
        <name>FAD</name>
        <dbReference type="ChEBI" id="CHEBI:57692"/>
    </cofactor>
</comment>
<evidence type="ECO:0000259" key="16">
    <source>
        <dbReference type="PROSITE" id="PS51352"/>
    </source>
</evidence>
<proteinExistence type="inferred from homology"/>
<keyword evidence="5 13" id="KW-0285">Flavoprotein</keyword>
<dbReference type="InterPro" id="IPR040986">
    <property type="entry name" value="QSOX_FAD-bd_dom"/>
</dbReference>
<feature type="domain" description="ERV/ALR sulfhydryl oxidase" evidence="15">
    <location>
        <begin position="396"/>
        <end position="497"/>
    </location>
</feature>
<evidence type="ECO:0000313" key="17">
    <source>
        <dbReference type="Ensembl" id="ENSSTUP00000106636.1"/>
    </source>
</evidence>
<dbReference type="AlphaFoldDB" id="A0A674EF46"/>
<dbReference type="Gene3D" id="1.20.120.1960">
    <property type="entry name" value="QSOX sulfhydryl oxidase domain"/>
    <property type="match status" value="1"/>
</dbReference>
<dbReference type="InterPro" id="IPR036249">
    <property type="entry name" value="Thioredoxin-like_sf"/>
</dbReference>
<dbReference type="GO" id="GO:0003756">
    <property type="term" value="F:protein disulfide isomerase activity"/>
    <property type="evidence" value="ECO:0007669"/>
    <property type="project" value="TreeGrafter"/>
</dbReference>
<dbReference type="GO" id="GO:0005615">
    <property type="term" value="C:extracellular space"/>
    <property type="evidence" value="ECO:0007669"/>
    <property type="project" value="TreeGrafter"/>
</dbReference>
<dbReference type="InterPro" id="IPR041269">
    <property type="entry name" value="QSOX_Trx1"/>
</dbReference>
<accession>A0A674EF46</accession>
<dbReference type="InterPro" id="IPR013766">
    <property type="entry name" value="Thioredoxin_domain"/>
</dbReference>
<comment type="subcellular location">
    <subcellularLocation>
        <location evidence="2">Secreted</location>
    </subcellularLocation>
</comment>
<evidence type="ECO:0000313" key="18">
    <source>
        <dbReference type="Proteomes" id="UP000472277"/>
    </source>
</evidence>
<evidence type="ECO:0000256" key="7">
    <source>
        <dbReference type="ARBA" id="ARBA00022827"/>
    </source>
</evidence>
<dbReference type="InterPro" id="IPR039798">
    <property type="entry name" value="Sulfhydryl_oxidase"/>
</dbReference>
<keyword evidence="8 13" id="KW-0560">Oxidoreductase</keyword>
<keyword evidence="10" id="KW-0325">Glycoprotein</keyword>
<dbReference type="GeneTree" id="ENSGT00940000159504"/>
<evidence type="ECO:0000256" key="10">
    <source>
        <dbReference type="ARBA" id="ARBA00023180"/>
    </source>
</evidence>
<dbReference type="InterPro" id="IPR017905">
    <property type="entry name" value="ERV/ALR_sulphydryl_oxidase"/>
</dbReference>
<keyword evidence="13" id="KW-1133">Transmembrane helix</keyword>
<keyword evidence="7 13" id="KW-0274">FAD</keyword>
<evidence type="ECO:0000256" key="4">
    <source>
        <dbReference type="ARBA" id="ARBA00022525"/>
    </source>
</evidence>
<feature type="transmembrane region" description="Helical" evidence="13">
    <location>
        <begin position="746"/>
        <end position="769"/>
    </location>
</feature>
<evidence type="ECO:0000256" key="14">
    <source>
        <dbReference type="SAM" id="MobiDB-lite"/>
    </source>
</evidence>
<dbReference type="Gene3D" id="1.20.120.310">
    <property type="entry name" value="ERV/ALR sulfhydryl oxidase domain"/>
    <property type="match status" value="1"/>
</dbReference>
<evidence type="ECO:0000256" key="1">
    <source>
        <dbReference type="ARBA" id="ARBA00001974"/>
    </source>
</evidence>
<dbReference type="FunFam" id="1.20.120.1960:FF:000001">
    <property type="entry name" value="Sulfhydryl oxidase"/>
    <property type="match status" value="1"/>
</dbReference>